<keyword evidence="5" id="KW-0762">Sugar transport</keyword>
<comment type="caution">
    <text evidence="12">The sequence shown here is derived from an EMBL/GenBank/DDBJ whole genome shotgun (WGS) entry which is preliminary data.</text>
</comment>
<proteinExistence type="predicted"/>
<evidence type="ECO:0000256" key="7">
    <source>
        <dbReference type="ARBA" id="ARBA00022741"/>
    </source>
</evidence>
<dbReference type="CDD" id="cd03215">
    <property type="entry name" value="ABC_Carb_Monos_II"/>
    <property type="match status" value="1"/>
</dbReference>
<feature type="domain" description="ABC transporter" evidence="11">
    <location>
        <begin position="6"/>
        <end position="241"/>
    </location>
</feature>
<accession>A0A923I7N3</accession>
<keyword evidence="4" id="KW-1003">Cell membrane</keyword>
<dbReference type="PROSITE" id="PS00211">
    <property type="entry name" value="ABC_TRANSPORTER_1"/>
    <property type="match status" value="1"/>
</dbReference>
<dbReference type="GO" id="GO:0016887">
    <property type="term" value="F:ATP hydrolysis activity"/>
    <property type="evidence" value="ECO:0007669"/>
    <property type="project" value="InterPro"/>
</dbReference>
<dbReference type="InterPro" id="IPR027417">
    <property type="entry name" value="P-loop_NTPase"/>
</dbReference>
<keyword evidence="10" id="KW-0472">Membrane</keyword>
<dbReference type="InterPro" id="IPR003439">
    <property type="entry name" value="ABC_transporter-like_ATP-bd"/>
</dbReference>
<protein>
    <submittedName>
        <fullName evidence="12">Sugar ABC transporter ATP-binding protein</fullName>
    </submittedName>
</protein>
<dbReference type="GO" id="GO:0015749">
    <property type="term" value="P:monosaccharide transmembrane transport"/>
    <property type="evidence" value="ECO:0007669"/>
    <property type="project" value="UniProtKB-ARBA"/>
</dbReference>
<evidence type="ECO:0000313" key="13">
    <source>
        <dbReference type="Proteomes" id="UP000659630"/>
    </source>
</evidence>
<evidence type="ECO:0000256" key="6">
    <source>
        <dbReference type="ARBA" id="ARBA00022737"/>
    </source>
</evidence>
<dbReference type="PROSITE" id="PS50893">
    <property type="entry name" value="ABC_TRANSPORTER_2"/>
    <property type="match status" value="2"/>
</dbReference>
<dbReference type="InterPro" id="IPR017871">
    <property type="entry name" value="ABC_transporter-like_CS"/>
</dbReference>
<dbReference type="Gene3D" id="3.40.50.300">
    <property type="entry name" value="P-loop containing nucleotide triphosphate hydrolases"/>
    <property type="match status" value="2"/>
</dbReference>
<dbReference type="PANTHER" id="PTHR43790:SF3">
    <property type="entry name" value="D-ALLOSE IMPORT ATP-BINDING PROTEIN ALSA-RELATED"/>
    <property type="match status" value="1"/>
</dbReference>
<evidence type="ECO:0000256" key="8">
    <source>
        <dbReference type="ARBA" id="ARBA00022840"/>
    </source>
</evidence>
<evidence type="ECO:0000256" key="10">
    <source>
        <dbReference type="ARBA" id="ARBA00023136"/>
    </source>
</evidence>
<organism evidence="12 13">
    <name type="scientific">Anaerofilum hominis</name>
    <dbReference type="NCBI Taxonomy" id="2763016"/>
    <lineage>
        <taxon>Bacteria</taxon>
        <taxon>Bacillati</taxon>
        <taxon>Bacillota</taxon>
        <taxon>Clostridia</taxon>
        <taxon>Eubacteriales</taxon>
        <taxon>Oscillospiraceae</taxon>
        <taxon>Anaerofilum</taxon>
    </lineage>
</organism>
<dbReference type="GO" id="GO:0005886">
    <property type="term" value="C:plasma membrane"/>
    <property type="evidence" value="ECO:0007669"/>
    <property type="project" value="UniProtKB-SubCell"/>
</dbReference>
<keyword evidence="6" id="KW-0677">Repeat</keyword>
<sequence>MADNILTLKNITKRYPGVVALNDVSIEVRRGEVLALIGENGAGKSTMIKTITGAIRPDEGTISFEGKDYSALDPALTRDLGIAAIYQEFTLAPTLTVAENIFMGQRINSGPVRDTRLLFEKAQQVLDRFGVDINPRSLVRDLTVAYKQLVEIAKAIAKNAKLIIMDEPTAPLTDDEVDILMKIVHELKAEGISIIFISHRLDELYRVADRVTVMRDGEVIITKEVNELSKADLIYYMVGRELKESFPSRHIAYGDVALEVKDLTGSGVAPVSFSVRRGEIVGLAGLVGAGRTELARLIFGADPKDGGEIFVDGKKVEIRSPRDAVDHGIGYVSEDRKQSGVLLRMPISKNITLPILKRISHLGVVDTKKEAEVVTKQIDDMRIRTPSAEQLAGNLSGGNQQKVVLGKWLASDSKILILDEPTRGIDVGAKQEIYKLINQLAEEGMAIIVISSEMEEVLGLTDRMLILYEGHFMAELKKEDYSQERVLQYASGEQSV</sequence>
<gene>
    <name evidence="12" type="ORF">H8S23_09840</name>
</gene>
<keyword evidence="8 12" id="KW-0067">ATP-binding</keyword>
<dbReference type="InterPro" id="IPR050107">
    <property type="entry name" value="ABC_carbohydrate_import_ATPase"/>
</dbReference>
<keyword evidence="7" id="KW-0547">Nucleotide-binding</keyword>
<dbReference type="FunFam" id="3.40.50.300:FF:000127">
    <property type="entry name" value="Ribose import ATP-binding protein RbsA"/>
    <property type="match status" value="1"/>
</dbReference>
<keyword evidence="9" id="KW-1278">Translocase</keyword>
<dbReference type="InterPro" id="IPR003593">
    <property type="entry name" value="AAA+_ATPase"/>
</dbReference>
<evidence type="ECO:0000256" key="1">
    <source>
        <dbReference type="ARBA" id="ARBA00004202"/>
    </source>
</evidence>
<dbReference type="Proteomes" id="UP000659630">
    <property type="component" value="Unassembled WGS sequence"/>
</dbReference>
<keyword evidence="3" id="KW-0813">Transport</keyword>
<evidence type="ECO:0000256" key="4">
    <source>
        <dbReference type="ARBA" id="ARBA00022475"/>
    </source>
</evidence>
<dbReference type="SMART" id="SM00382">
    <property type="entry name" value="AAA"/>
    <property type="match status" value="2"/>
</dbReference>
<dbReference type="PANTHER" id="PTHR43790">
    <property type="entry name" value="CARBOHYDRATE TRANSPORT ATP-BINDING PROTEIN MG119-RELATED"/>
    <property type="match status" value="1"/>
</dbReference>
<dbReference type="RefSeq" id="WP_186888170.1">
    <property type="nucleotide sequence ID" value="NZ_JACONZ010000003.1"/>
</dbReference>
<dbReference type="AlphaFoldDB" id="A0A923I7N3"/>
<reference evidence="12" key="1">
    <citation type="submission" date="2020-08" db="EMBL/GenBank/DDBJ databases">
        <title>Genome public.</title>
        <authorList>
            <person name="Liu C."/>
            <person name="Sun Q."/>
        </authorList>
    </citation>
    <scope>NUCLEOTIDE SEQUENCE</scope>
    <source>
        <strain evidence="12">BX8</strain>
    </source>
</reference>
<evidence type="ECO:0000256" key="9">
    <source>
        <dbReference type="ARBA" id="ARBA00022967"/>
    </source>
</evidence>
<dbReference type="Pfam" id="PF00005">
    <property type="entry name" value="ABC_tran"/>
    <property type="match status" value="2"/>
</dbReference>
<comment type="subcellular location">
    <subcellularLocation>
        <location evidence="2">Cell inner membrane</location>
    </subcellularLocation>
    <subcellularLocation>
        <location evidence="1">Cell membrane</location>
        <topology evidence="1">Peripheral membrane protein</topology>
    </subcellularLocation>
</comment>
<dbReference type="FunFam" id="3.40.50.300:FF:000126">
    <property type="entry name" value="Galactose/methyl galactoside import ATP-binding protein MglA"/>
    <property type="match status" value="1"/>
</dbReference>
<dbReference type="CDD" id="cd03216">
    <property type="entry name" value="ABC_Carb_Monos_I"/>
    <property type="match status" value="1"/>
</dbReference>
<evidence type="ECO:0000256" key="3">
    <source>
        <dbReference type="ARBA" id="ARBA00022448"/>
    </source>
</evidence>
<keyword evidence="13" id="KW-1185">Reference proteome</keyword>
<dbReference type="GO" id="GO:0005524">
    <property type="term" value="F:ATP binding"/>
    <property type="evidence" value="ECO:0007669"/>
    <property type="project" value="UniProtKB-KW"/>
</dbReference>
<dbReference type="SUPFAM" id="SSF52540">
    <property type="entry name" value="P-loop containing nucleoside triphosphate hydrolases"/>
    <property type="match status" value="2"/>
</dbReference>
<evidence type="ECO:0000313" key="12">
    <source>
        <dbReference type="EMBL" id="MBC5581808.1"/>
    </source>
</evidence>
<evidence type="ECO:0000256" key="5">
    <source>
        <dbReference type="ARBA" id="ARBA00022597"/>
    </source>
</evidence>
<evidence type="ECO:0000256" key="2">
    <source>
        <dbReference type="ARBA" id="ARBA00004533"/>
    </source>
</evidence>
<evidence type="ECO:0000259" key="11">
    <source>
        <dbReference type="PROSITE" id="PS50893"/>
    </source>
</evidence>
<dbReference type="EMBL" id="JACONZ010000003">
    <property type="protein sequence ID" value="MBC5581808.1"/>
    <property type="molecule type" value="Genomic_DNA"/>
</dbReference>
<feature type="domain" description="ABC transporter" evidence="11">
    <location>
        <begin position="251"/>
        <end position="494"/>
    </location>
</feature>
<name>A0A923I7N3_9FIRM</name>